<keyword evidence="3" id="KW-1185">Reference proteome</keyword>
<dbReference type="Proteomes" id="UP000324996">
    <property type="component" value="Unassembled WGS sequence"/>
</dbReference>
<dbReference type="PIRSF" id="PIRSF032162">
    <property type="entry name" value="UCP032162_imp"/>
    <property type="match status" value="1"/>
</dbReference>
<accession>A0A5A7N454</accession>
<dbReference type="InterPro" id="IPR016990">
    <property type="entry name" value="UCP032162_TM"/>
</dbReference>
<dbReference type="Pfam" id="PF10003">
    <property type="entry name" value="DUF2244"/>
    <property type="match status" value="1"/>
</dbReference>
<feature type="transmembrane region" description="Helical" evidence="1">
    <location>
        <begin position="40"/>
        <end position="60"/>
    </location>
</feature>
<keyword evidence="1" id="KW-1133">Transmembrane helix</keyword>
<dbReference type="AlphaFoldDB" id="A0A5A7N454"/>
<gene>
    <name evidence="2" type="ORF">JCM17846_01770</name>
</gene>
<dbReference type="RefSeq" id="WP_042088185.1">
    <property type="nucleotide sequence ID" value="NZ_BKCN01000001.1"/>
</dbReference>
<evidence type="ECO:0000313" key="2">
    <source>
        <dbReference type="EMBL" id="GER02495.1"/>
    </source>
</evidence>
<organism evidence="2 3">
    <name type="scientific">Iodidimonas nitroreducens</name>
    <dbReference type="NCBI Taxonomy" id="1236968"/>
    <lineage>
        <taxon>Bacteria</taxon>
        <taxon>Pseudomonadati</taxon>
        <taxon>Pseudomonadota</taxon>
        <taxon>Alphaproteobacteria</taxon>
        <taxon>Iodidimonadales</taxon>
        <taxon>Iodidimonadaceae</taxon>
        <taxon>Iodidimonas</taxon>
    </lineage>
</organism>
<keyword evidence="1" id="KW-0472">Membrane</keyword>
<protein>
    <submittedName>
        <fullName evidence="2">Membrane protein</fullName>
    </submittedName>
</protein>
<dbReference type="EMBL" id="BKCN01000001">
    <property type="protein sequence ID" value="GER02495.1"/>
    <property type="molecule type" value="Genomic_DNA"/>
</dbReference>
<name>A0A5A7N454_9PROT</name>
<reference evidence="2 3" key="1">
    <citation type="submission" date="2019-09" db="EMBL/GenBank/DDBJ databases">
        <title>NBRP : Genome information of microbial organism related human and environment.</title>
        <authorList>
            <person name="Hattori M."/>
            <person name="Oshima K."/>
            <person name="Inaba H."/>
            <person name="Suda W."/>
            <person name="Sakamoto M."/>
            <person name="Iino T."/>
            <person name="Kitahara M."/>
            <person name="Oshida Y."/>
            <person name="Iida T."/>
            <person name="Kudo T."/>
            <person name="Itoh T."/>
            <person name="Ohkuma M."/>
        </authorList>
    </citation>
    <scope>NUCLEOTIDE SEQUENCE [LARGE SCALE GENOMIC DNA]</scope>
    <source>
        <strain evidence="2 3">Q-1</strain>
    </source>
</reference>
<sequence>MTSQSNPDPVYSTGCSGQASAPLWFHATVRPHRSLDRRHFVLFFMGLLALSALAALRFWFLGAWPVAAFFIVDALLIWGAFRLSYAHARSFETIALLEDALIITKTSWRGKTDRHQFDPYWVRIAITDPPSPERRQAATPRLYLQARLYLQERGQSLEVGEALSPPERLSLAEALKTTLATKKAGHPPL</sequence>
<dbReference type="InterPro" id="IPR019253">
    <property type="entry name" value="DUF2244_TM"/>
</dbReference>
<proteinExistence type="predicted"/>
<feature type="transmembrane region" description="Helical" evidence="1">
    <location>
        <begin position="66"/>
        <end position="85"/>
    </location>
</feature>
<keyword evidence="1" id="KW-0812">Transmembrane</keyword>
<evidence type="ECO:0000256" key="1">
    <source>
        <dbReference type="SAM" id="Phobius"/>
    </source>
</evidence>
<evidence type="ECO:0000313" key="3">
    <source>
        <dbReference type="Proteomes" id="UP000324996"/>
    </source>
</evidence>
<comment type="caution">
    <text evidence="2">The sequence shown here is derived from an EMBL/GenBank/DDBJ whole genome shotgun (WGS) entry which is preliminary data.</text>
</comment>